<name>A0A388KFD3_CHABU</name>
<sequence length="248" mass="29163">MQPSAPSGVGDDETREFCEYVREKMKRKKLEEERSEREEVERRRREEENRKEQERLREAEAREARLEARLVKLLSQHNKAGIQWSTSGTKRKSPRTKARVLREITSYREESEDDSEEVREEAGRLVAAIEKRKGKKRITEDEGRIPKVRSVRKGMREDPVRIEEEEEEVRTPPRDVKDEDDQGILDFVIELHRHLSEKKVPELRKLCNREGIEWSKRDTAIGELVKCKAKLAYGGFAEKGNVAHLFEN</sequence>
<keyword evidence="3" id="KW-1185">Reference proteome</keyword>
<feature type="region of interest" description="Disordered" evidence="1">
    <location>
        <begin position="155"/>
        <end position="177"/>
    </location>
</feature>
<reference evidence="2 3" key="1">
    <citation type="journal article" date="2018" name="Cell">
        <title>The Chara Genome: Secondary Complexity and Implications for Plant Terrestrialization.</title>
        <authorList>
            <person name="Nishiyama T."/>
            <person name="Sakayama H."/>
            <person name="Vries J.D."/>
            <person name="Buschmann H."/>
            <person name="Saint-Marcoux D."/>
            <person name="Ullrich K.K."/>
            <person name="Haas F.B."/>
            <person name="Vanderstraeten L."/>
            <person name="Becker D."/>
            <person name="Lang D."/>
            <person name="Vosolsobe S."/>
            <person name="Rombauts S."/>
            <person name="Wilhelmsson P.K.I."/>
            <person name="Janitza P."/>
            <person name="Kern R."/>
            <person name="Heyl A."/>
            <person name="Rumpler F."/>
            <person name="Villalobos L.I.A.C."/>
            <person name="Clay J.M."/>
            <person name="Skokan R."/>
            <person name="Toyoda A."/>
            <person name="Suzuki Y."/>
            <person name="Kagoshima H."/>
            <person name="Schijlen E."/>
            <person name="Tajeshwar N."/>
            <person name="Catarino B."/>
            <person name="Hetherington A.J."/>
            <person name="Saltykova A."/>
            <person name="Bonnot C."/>
            <person name="Breuninger H."/>
            <person name="Symeonidi A."/>
            <person name="Radhakrishnan G.V."/>
            <person name="Van Nieuwerburgh F."/>
            <person name="Deforce D."/>
            <person name="Chang C."/>
            <person name="Karol K.G."/>
            <person name="Hedrich R."/>
            <person name="Ulvskov P."/>
            <person name="Glockner G."/>
            <person name="Delwiche C.F."/>
            <person name="Petrasek J."/>
            <person name="Van de Peer Y."/>
            <person name="Friml J."/>
            <person name="Beilby M."/>
            <person name="Dolan L."/>
            <person name="Kohara Y."/>
            <person name="Sugano S."/>
            <person name="Fujiyama A."/>
            <person name="Delaux P.-M."/>
            <person name="Quint M."/>
            <person name="TheiBen G."/>
            <person name="Hagemann M."/>
            <person name="Harholt J."/>
            <person name="Dunand C."/>
            <person name="Zachgo S."/>
            <person name="Langdale J."/>
            <person name="Maumus F."/>
            <person name="Straeten D.V.D."/>
            <person name="Gould S.B."/>
            <person name="Rensing S.A."/>
        </authorList>
    </citation>
    <scope>NUCLEOTIDE SEQUENCE [LARGE SCALE GENOMIC DNA]</scope>
    <source>
        <strain evidence="2 3">S276</strain>
    </source>
</reference>
<comment type="caution">
    <text evidence="2">The sequence shown here is derived from an EMBL/GenBank/DDBJ whole genome shotgun (WGS) entry which is preliminary data.</text>
</comment>
<gene>
    <name evidence="2" type="ORF">CBR_g3300</name>
</gene>
<feature type="compositionally biased region" description="Basic residues" evidence="1">
    <location>
        <begin position="89"/>
        <end position="99"/>
    </location>
</feature>
<dbReference type="Gramene" id="GBG68760">
    <property type="protein sequence ID" value="GBG68760"/>
    <property type="gene ID" value="CBR_g3300"/>
</dbReference>
<evidence type="ECO:0000256" key="1">
    <source>
        <dbReference type="SAM" id="MobiDB-lite"/>
    </source>
</evidence>
<proteinExistence type="predicted"/>
<feature type="region of interest" description="Disordered" evidence="1">
    <location>
        <begin position="25"/>
        <end position="58"/>
    </location>
</feature>
<dbReference type="EMBL" id="BFEA01000105">
    <property type="protein sequence ID" value="GBG68760.1"/>
    <property type="molecule type" value="Genomic_DNA"/>
</dbReference>
<accession>A0A388KFD3</accession>
<dbReference type="AlphaFoldDB" id="A0A388KFD3"/>
<organism evidence="2 3">
    <name type="scientific">Chara braunii</name>
    <name type="common">Braun's stonewort</name>
    <dbReference type="NCBI Taxonomy" id="69332"/>
    <lineage>
        <taxon>Eukaryota</taxon>
        <taxon>Viridiplantae</taxon>
        <taxon>Streptophyta</taxon>
        <taxon>Charophyceae</taxon>
        <taxon>Charales</taxon>
        <taxon>Characeae</taxon>
        <taxon>Chara</taxon>
    </lineage>
</organism>
<dbReference type="Proteomes" id="UP000265515">
    <property type="component" value="Unassembled WGS sequence"/>
</dbReference>
<evidence type="ECO:0000313" key="3">
    <source>
        <dbReference type="Proteomes" id="UP000265515"/>
    </source>
</evidence>
<evidence type="ECO:0000313" key="2">
    <source>
        <dbReference type="EMBL" id="GBG68760.1"/>
    </source>
</evidence>
<protein>
    <submittedName>
        <fullName evidence="2">Uncharacterized protein</fullName>
    </submittedName>
</protein>
<feature type="region of interest" description="Disordered" evidence="1">
    <location>
        <begin position="82"/>
        <end position="102"/>
    </location>
</feature>